<dbReference type="GO" id="GO:0005634">
    <property type="term" value="C:nucleus"/>
    <property type="evidence" value="ECO:0007669"/>
    <property type="project" value="TreeGrafter"/>
</dbReference>
<name>A0A671PHK3_9TELE</name>
<dbReference type="PROSITE" id="PS50280">
    <property type="entry name" value="SET"/>
    <property type="match status" value="1"/>
</dbReference>
<dbReference type="Ensembl" id="ENSSANT00000062270.1">
    <property type="protein sequence ID" value="ENSSANP00000058528.1"/>
    <property type="gene ID" value="ENSSANG00000029280.1"/>
</dbReference>
<dbReference type="SUPFAM" id="SSF82199">
    <property type="entry name" value="SET domain"/>
    <property type="match status" value="1"/>
</dbReference>
<dbReference type="GO" id="GO:0005700">
    <property type="term" value="C:polytene chromosome"/>
    <property type="evidence" value="ECO:0007669"/>
    <property type="project" value="TreeGrafter"/>
</dbReference>
<dbReference type="Gene3D" id="2.170.270.10">
    <property type="entry name" value="SET domain"/>
    <property type="match status" value="1"/>
</dbReference>
<dbReference type="Pfam" id="PF00856">
    <property type="entry name" value="SET"/>
    <property type="match status" value="1"/>
</dbReference>
<dbReference type="InterPro" id="IPR051760">
    <property type="entry name" value="KMT5A"/>
</dbReference>
<dbReference type="GO" id="GO:0043516">
    <property type="term" value="P:regulation of DNA damage response, signal transduction by p53 class mediator"/>
    <property type="evidence" value="ECO:0007669"/>
    <property type="project" value="TreeGrafter"/>
</dbReference>
<reference evidence="2" key="1">
    <citation type="submission" date="2025-08" db="UniProtKB">
        <authorList>
            <consortium name="Ensembl"/>
        </authorList>
    </citation>
    <scope>IDENTIFICATION</scope>
</reference>
<dbReference type="Proteomes" id="UP000472260">
    <property type="component" value="Unassembled WGS sequence"/>
</dbReference>
<organism evidence="2 3">
    <name type="scientific">Sinocyclocheilus anshuiensis</name>
    <dbReference type="NCBI Taxonomy" id="1608454"/>
    <lineage>
        <taxon>Eukaryota</taxon>
        <taxon>Metazoa</taxon>
        <taxon>Chordata</taxon>
        <taxon>Craniata</taxon>
        <taxon>Vertebrata</taxon>
        <taxon>Euteleostomi</taxon>
        <taxon>Actinopterygii</taxon>
        <taxon>Neopterygii</taxon>
        <taxon>Teleostei</taxon>
        <taxon>Ostariophysi</taxon>
        <taxon>Cypriniformes</taxon>
        <taxon>Cyprinidae</taxon>
        <taxon>Cyprininae</taxon>
        <taxon>Sinocyclocheilus</taxon>
    </lineage>
</organism>
<protein>
    <recommendedName>
        <fullName evidence="1">SET domain-containing protein</fullName>
    </recommendedName>
</protein>
<evidence type="ECO:0000313" key="3">
    <source>
        <dbReference type="Proteomes" id="UP000472260"/>
    </source>
</evidence>
<proteinExistence type="predicted"/>
<dbReference type="InterPro" id="IPR046341">
    <property type="entry name" value="SET_dom_sf"/>
</dbReference>
<dbReference type="PANTHER" id="PTHR46167">
    <property type="entry name" value="N-LYSINE METHYLTRANSFERASE KMT5A"/>
    <property type="match status" value="1"/>
</dbReference>
<sequence>MILFLLFSPSVTSGSTCTTMRCEHFGCRKPSTSKIEAWIQKRGWTSNNPQASLILRQWKPVGTVDTALDSSFVRSMVTAQRWKGLTIKDVPEKGRGVFTKRRFEQGEVVCEYHGRLVSREEGLAIHASSPDMNPGHLLFYKNKRNEAMCIDAHEESCQCHPLSIIYGRLINHSSKRANIRPRLFIHNDRDVILFITLRDILVNEELRYDYGSKKKSFAGKGVELDWM</sequence>
<keyword evidence="3" id="KW-1185">Reference proteome</keyword>
<dbReference type="GO" id="GO:0042799">
    <property type="term" value="F:histone H4K20 methyltransferase activity"/>
    <property type="evidence" value="ECO:0007669"/>
    <property type="project" value="TreeGrafter"/>
</dbReference>
<accession>A0A671PHK3</accession>
<feature type="domain" description="SET" evidence="1">
    <location>
        <begin position="83"/>
        <end position="211"/>
    </location>
</feature>
<reference evidence="2" key="2">
    <citation type="submission" date="2025-09" db="UniProtKB">
        <authorList>
            <consortium name="Ensembl"/>
        </authorList>
    </citation>
    <scope>IDENTIFICATION</scope>
</reference>
<dbReference type="AlphaFoldDB" id="A0A671PHK3"/>
<dbReference type="PANTHER" id="PTHR46167:SF1">
    <property type="entry name" value="N-LYSINE METHYLTRANSFERASE KMT5A"/>
    <property type="match status" value="1"/>
</dbReference>
<dbReference type="InterPro" id="IPR001214">
    <property type="entry name" value="SET_dom"/>
</dbReference>
<dbReference type="SMART" id="SM00317">
    <property type="entry name" value="SET"/>
    <property type="match status" value="1"/>
</dbReference>
<evidence type="ECO:0000259" key="1">
    <source>
        <dbReference type="PROSITE" id="PS50280"/>
    </source>
</evidence>
<dbReference type="GO" id="GO:0006357">
    <property type="term" value="P:regulation of transcription by RNA polymerase II"/>
    <property type="evidence" value="ECO:0007669"/>
    <property type="project" value="TreeGrafter"/>
</dbReference>
<evidence type="ECO:0000313" key="2">
    <source>
        <dbReference type="Ensembl" id="ENSSANP00000058528.1"/>
    </source>
</evidence>